<evidence type="ECO:0000256" key="7">
    <source>
        <dbReference type="SAM" id="Phobius"/>
    </source>
</evidence>
<keyword evidence="5 7" id="KW-1133">Transmembrane helix</keyword>
<keyword evidence="6 7" id="KW-0472">Membrane</keyword>
<evidence type="ECO:0000259" key="9">
    <source>
        <dbReference type="Pfam" id="PF12704"/>
    </source>
</evidence>
<dbReference type="PANTHER" id="PTHR30489">
    <property type="entry name" value="LIPOPROTEIN-RELEASING SYSTEM TRANSMEMBRANE PROTEIN LOLE"/>
    <property type="match status" value="1"/>
</dbReference>
<dbReference type="GO" id="GO:0042953">
    <property type="term" value="P:lipoprotein transport"/>
    <property type="evidence" value="ECO:0007669"/>
    <property type="project" value="InterPro"/>
</dbReference>
<reference evidence="10" key="1">
    <citation type="submission" date="2018-06" db="EMBL/GenBank/DDBJ databases">
        <authorList>
            <person name="Zhirakovskaya E."/>
        </authorList>
    </citation>
    <scope>NUCLEOTIDE SEQUENCE</scope>
</reference>
<organism evidence="10">
    <name type="scientific">hydrothermal vent metagenome</name>
    <dbReference type="NCBI Taxonomy" id="652676"/>
    <lineage>
        <taxon>unclassified sequences</taxon>
        <taxon>metagenomes</taxon>
        <taxon>ecological metagenomes</taxon>
    </lineage>
</organism>
<evidence type="ECO:0000313" key="10">
    <source>
        <dbReference type="EMBL" id="VAW45782.1"/>
    </source>
</evidence>
<accession>A0A3B0W3D0</accession>
<evidence type="ECO:0000259" key="8">
    <source>
        <dbReference type="Pfam" id="PF02687"/>
    </source>
</evidence>
<dbReference type="PANTHER" id="PTHR30489:SF0">
    <property type="entry name" value="LIPOPROTEIN-RELEASING SYSTEM TRANSMEMBRANE PROTEIN LOLE"/>
    <property type="match status" value="1"/>
</dbReference>
<evidence type="ECO:0000256" key="3">
    <source>
        <dbReference type="ARBA" id="ARBA00022475"/>
    </source>
</evidence>
<dbReference type="InterPro" id="IPR011925">
    <property type="entry name" value="LolCE_TM"/>
</dbReference>
<gene>
    <name evidence="10" type="ORF">MNBD_GAMMA03-444</name>
</gene>
<dbReference type="InterPro" id="IPR025857">
    <property type="entry name" value="MacB_PCD"/>
</dbReference>
<name>A0A3B0W3D0_9ZZZZ</name>
<feature type="transmembrane region" description="Helical" evidence="7">
    <location>
        <begin position="23"/>
        <end position="49"/>
    </location>
</feature>
<feature type="domain" description="ABC3 transporter permease C-terminal" evidence="8">
    <location>
        <begin position="277"/>
        <end position="410"/>
    </location>
</feature>
<feature type="transmembrane region" description="Helical" evidence="7">
    <location>
        <begin position="318"/>
        <end position="338"/>
    </location>
</feature>
<evidence type="ECO:0000256" key="4">
    <source>
        <dbReference type="ARBA" id="ARBA00022692"/>
    </source>
</evidence>
<dbReference type="GO" id="GO:0098797">
    <property type="term" value="C:plasma membrane protein complex"/>
    <property type="evidence" value="ECO:0007669"/>
    <property type="project" value="TreeGrafter"/>
</dbReference>
<keyword evidence="4 7" id="KW-0812">Transmembrane</keyword>
<dbReference type="InterPro" id="IPR051447">
    <property type="entry name" value="Lipoprotein-release_system"/>
</dbReference>
<dbReference type="EMBL" id="UOFC01000075">
    <property type="protein sequence ID" value="VAW45782.1"/>
    <property type="molecule type" value="Genomic_DNA"/>
</dbReference>
<evidence type="ECO:0000256" key="6">
    <source>
        <dbReference type="ARBA" id="ARBA00023136"/>
    </source>
</evidence>
<protein>
    <submittedName>
        <fullName evidence="10">Lipoprotein releasing system transmembrane protein LolC/LolE</fullName>
    </submittedName>
</protein>
<dbReference type="Pfam" id="PF02687">
    <property type="entry name" value="FtsX"/>
    <property type="match status" value="1"/>
</dbReference>
<dbReference type="InterPro" id="IPR003838">
    <property type="entry name" value="ABC3_permease_C"/>
</dbReference>
<keyword evidence="2" id="KW-0813">Transport</keyword>
<evidence type="ECO:0000256" key="5">
    <source>
        <dbReference type="ARBA" id="ARBA00022989"/>
    </source>
</evidence>
<comment type="subcellular location">
    <subcellularLocation>
        <location evidence="1">Cell membrane</location>
        <topology evidence="1">Multi-pass membrane protein</topology>
    </subcellularLocation>
</comment>
<feature type="transmembrane region" description="Helical" evidence="7">
    <location>
        <begin position="276"/>
        <end position="298"/>
    </location>
</feature>
<feature type="transmembrane region" description="Helical" evidence="7">
    <location>
        <begin position="383"/>
        <end position="402"/>
    </location>
</feature>
<feature type="transmembrane region" description="Helical" evidence="7">
    <location>
        <begin position="350"/>
        <end position="371"/>
    </location>
</feature>
<evidence type="ECO:0000256" key="2">
    <source>
        <dbReference type="ARBA" id="ARBA00022448"/>
    </source>
</evidence>
<proteinExistence type="predicted"/>
<evidence type="ECO:0000256" key="1">
    <source>
        <dbReference type="ARBA" id="ARBA00004651"/>
    </source>
</evidence>
<keyword evidence="10" id="KW-0449">Lipoprotein</keyword>
<keyword evidence="3" id="KW-1003">Cell membrane</keyword>
<sequence length="417" mass="45886">MFKLPYELFLGLRYTRAKRRNGFISFISLSSMIGIALGVTALITIMSIMNGFQEELRDRILGMTAHMTINESNNRLEDWNSLYDQMINQPHVTGAAPNIMEQGMLSHGGDVKGAAIRGVLPGLENNVADIDSKMLEGGTLADLEPKKYRIILGSELAMNLGVDIGDKVTLIAPQGSISPVGIVPRIKRFTVVGLFQAGMHEYDSGLAIIHIEDAKKVFKYGDSVTALQLKLDDMFLVGKVKNQLAQVAQKTLYLQDWTQQHANFFKAIEMEKRMMFIVLALIIMVATFNIVSTMAMVVTDKQGDIAVLRTIGASPMSIQMVFIIQGLVIGVFGSLLGLAGGLSLAFNIDVIIPFIETILGIEFFPADVYYISSVPSKIEWKDVWSVTGLAFVLTLLATLYPARKAANIQPAEALRYE</sequence>
<dbReference type="AlphaFoldDB" id="A0A3B0W3D0"/>
<dbReference type="GO" id="GO:0044874">
    <property type="term" value="P:lipoprotein localization to outer membrane"/>
    <property type="evidence" value="ECO:0007669"/>
    <property type="project" value="TreeGrafter"/>
</dbReference>
<dbReference type="NCBIfam" id="TIGR02212">
    <property type="entry name" value="lolCE"/>
    <property type="match status" value="1"/>
</dbReference>
<dbReference type="Pfam" id="PF12704">
    <property type="entry name" value="MacB_PCD"/>
    <property type="match status" value="1"/>
</dbReference>
<feature type="domain" description="MacB-like periplasmic core" evidence="9">
    <location>
        <begin position="30"/>
        <end position="246"/>
    </location>
</feature>